<feature type="region of interest" description="Disordered" evidence="8">
    <location>
        <begin position="649"/>
        <end position="676"/>
    </location>
</feature>
<dbReference type="Gene3D" id="1.10.510.10">
    <property type="entry name" value="Transferase(Phosphotransferase) domain 1"/>
    <property type="match status" value="2"/>
</dbReference>
<dbReference type="PROSITE" id="PS50011">
    <property type="entry name" value="PROTEIN_KINASE_DOM"/>
    <property type="match status" value="1"/>
</dbReference>
<dbReference type="GO" id="GO:0005634">
    <property type="term" value="C:nucleus"/>
    <property type="evidence" value="ECO:0007669"/>
    <property type="project" value="TreeGrafter"/>
</dbReference>
<evidence type="ECO:0000256" key="6">
    <source>
        <dbReference type="ARBA" id="ARBA00022840"/>
    </source>
</evidence>
<dbReference type="Pfam" id="PF00069">
    <property type="entry name" value="Pkinase"/>
    <property type="match status" value="3"/>
</dbReference>
<evidence type="ECO:0000256" key="4">
    <source>
        <dbReference type="ARBA" id="ARBA00022741"/>
    </source>
</evidence>
<organism evidence="10 11">
    <name type="scientific">Plasmodium ovale</name>
    <name type="common">malaria parasite P. ovale</name>
    <dbReference type="NCBI Taxonomy" id="36330"/>
    <lineage>
        <taxon>Eukaryota</taxon>
        <taxon>Sar</taxon>
        <taxon>Alveolata</taxon>
        <taxon>Apicomplexa</taxon>
        <taxon>Aconoidasida</taxon>
        <taxon>Haemosporida</taxon>
        <taxon>Plasmodiidae</taxon>
        <taxon>Plasmodium</taxon>
        <taxon>Plasmodium (Plasmodium)</taxon>
    </lineage>
</organism>
<reference evidence="10 11" key="1">
    <citation type="submission" date="2016-06" db="EMBL/GenBank/DDBJ databases">
        <authorList>
            <consortium name="Pathogen Informatics"/>
        </authorList>
    </citation>
    <scope>NUCLEOTIDE SEQUENCE [LARGE SCALE GENOMIC DNA]</scope>
    <source>
        <strain evidence="10">PocGH01</strain>
    </source>
</reference>
<dbReference type="VEuPathDB" id="PlasmoDB:POWCR01_140018600"/>
<dbReference type="SMART" id="SM00220">
    <property type="entry name" value="S_TKc"/>
    <property type="match status" value="1"/>
</dbReference>
<dbReference type="GO" id="GO:0007165">
    <property type="term" value="P:signal transduction"/>
    <property type="evidence" value="ECO:0007669"/>
    <property type="project" value="TreeGrafter"/>
</dbReference>
<evidence type="ECO:0000313" key="11">
    <source>
        <dbReference type="Proteomes" id="UP000242942"/>
    </source>
</evidence>
<dbReference type="Gene3D" id="3.30.200.20">
    <property type="entry name" value="Phosphorylase Kinase, domain 1"/>
    <property type="match status" value="1"/>
</dbReference>
<dbReference type="PANTHER" id="PTHR24057:SF0">
    <property type="entry name" value="PROTEIN KINASE SHAGGY-RELATED"/>
    <property type="match status" value="1"/>
</dbReference>
<dbReference type="InterPro" id="IPR008271">
    <property type="entry name" value="Ser/Thr_kinase_AS"/>
</dbReference>
<evidence type="ECO:0000259" key="9">
    <source>
        <dbReference type="PROSITE" id="PS50011"/>
    </source>
</evidence>
<dbReference type="VEuPathDB" id="PlasmoDB:PocGH01_05019800"/>
<comment type="similarity">
    <text evidence="1">Belongs to the protein kinase superfamily. CMGC Ser/Thr protein kinase family. GSK-3 subfamily.</text>
</comment>
<keyword evidence="6 7" id="KW-0067">ATP-binding</keyword>
<dbReference type="GO" id="GO:0005737">
    <property type="term" value="C:cytoplasm"/>
    <property type="evidence" value="ECO:0007669"/>
    <property type="project" value="TreeGrafter"/>
</dbReference>
<dbReference type="PANTHER" id="PTHR24057">
    <property type="entry name" value="GLYCOGEN SYNTHASE KINASE-3 ALPHA"/>
    <property type="match status" value="1"/>
</dbReference>
<dbReference type="AlphaFoldDB" id="A0A1D3KXP1"/>
<dbReference type="PROSITE" id="PS00107">
    <property type="entry name" value="PROTEIN_KINASE_ATP"/>
    <property type="match status" value="1"/>
</dbReference>
<keyword evidence="4 7" id="KW-0547">Nucleotide-binding</keyword>
<dbReference type="SUPFAM" id="SSF56112">
    <property type="entry name" value="Protein kinase-like (PK-like)"/>
    <property type="match status" value="2"/>
</dbReference>
<keyword evidence="5 10" id="KW-0418">Kinase</keyword>
<dbReference type="SUPFAM" id="SSF101967">
    <property type="entry name" value="Adhesin YadA, collagen-binding domain"/>
    <property type="match status" value="1"/>
</dbReference>
<dbReference type="GO" id="GO:0004674">
    <property type="term" value="F:protein serine/threonine kinase activity"/>
    <property type="evidence" value="ECO:0007669"/>
    <property type="project" value="UniProtKB-KW"/>
</dbReference>
<dbReference type="InterPro" id="IPR011009">
    <property type="entry name" value="Kinase-like_dom_sf"/>
</dbReference>
<dbReference type="InterPro" id="IPR050591">
    <property type="entry name" value="GSK-3"/>
</dbReference>
<name>A0A1D3KXP1_PLAOA</name>
<dbReference type="EMBL" id="LT594586">
    <property type="protein sequence ID" value="SCA48601.1"/>
    <property type="molecule type" value="Genomic_DNA"/>
</dbReference>
<evidence type="ECO:0000256" key="1">
    <source>
        <dbReference type="ARBA" id="ARBA00005527"/>
    </source>
</evidence>
<evidence type="ECO:0000256" key="7">
    <source>
        <dbReference type="PROSITE-ProRule" id="PRU10141"/>
    </source>
</evidence>
<dbReference type="InterPro" id="IPR000719">
    <property type="entry name" value="Prot_kinase_dom"/>
</dbReference>
<dbReference type="GO" id="GO:0005524">
    <property type="term" value="F:ATP binding"/>
    <property type="evidence" value="ECO:0007669"/>
    <property type="project" value="UniProtKB-UniRule"/>
</dbReference>
<keyword evidence="2" id="KW-0723">Serine/threonine-protein kinase</keyword>
<dbReference type="Gene3D" id="1.10.287.950">
    <property type="entry name" value="Methyl-accepting chemotaxis protein"/>
    <property type="match status" value="1"/>
</dbReference>
<dbReference type="GO" id="GO:0030154">
    <property type="term" value="P:cell differentiation"/>
    <property type="evidence" value="ECO:0007669"/>
    <property type="project" value="TreeGrafter"/>
</dbReference>
<accession>A0A1D3KXP1</accession>
<feature type="compositionally biased region" description="Basic and acidic residues" evidence="8">
    <location>
        <begin position="695"/>
        <end position="730"/>
    </location>
</feature>
<dbReference type="InterPro" id="IPR011049">
    <property type="entry name" value="Serralysin-like_metalloprot_C"/>
</dbReference>
<feature type="binding site" evidence="7">
    <location>
        <position position="64"/>
    </location>
    <ligand>
        <name>ATP</name>
        <dbReference type="ChEBI" id="CHEBI:30616"/>
    </ligand>
</feature>
<dbReference type="Proteomes" id="UP000242942">
    <property type="component" value="Chromosome 5"/>
</dbReference>
<protein>
    <submittedName>
        <fullName evidence="10">Protein kinase 1, putative</fullName>
        <ecNumber evidence="10">2.7.11.1</ecNumber>
    </submittedName>
</protein>
<dbReference type="InterPro" id="IPR017441">
    <property type="entry name" value="Protein_kinase_ATP_BS"/>
</dbReference>
<feature type="domain" description="Protein kinase" evidence="9">
    <location>
        <begin position="35"/>
        <end position="926"/>
    </location>
</feature>
<evidence type="ECO:0000256" key="2">
    <source>
        <dbReference type="ARBA" id="ARBA00022527"/>
    </source>
</evidence>
<sequence>MDFIKIYKENEIIKDYVNIYFDDETLKYDNVKINYKILHIIGNGVYGVVYKADRLDNCTVVALKQTYQRSTKIFKEVEIMKTLKHPNIVKLKHAFYTSSSSGGVYVHMVMEYGNTDLATSLYYITIKNSAQLKRNHSATGGNDNRGKTYNNKNEINCVPNGDLQCGHDGNSNLDSNGRSYDCSGKLSIHDDNRYRRSVSDGVCTVINCNSRRRNSECTSILTNGTSKEDKKIKLKIAEEGENLSYHPESLDPNYNDSVKYINTSGNKNPNRCANLCDEGSNKEGESTNGLGNDIGVGRKDSSGNGNGNVNDSINGQKKYNNLINNFNINAIQESISNICPSHNLSEYIKKSFLNENQIKIYLYQLIRATLYLHSLCITHRDIKPQNILIFLNKSSNNLSTNKKGEHNKQCLVCIQNSFKFRCIMNRRNMEKMAKSQVDGNNYNDGTGDGIGNGTGDGTFNAMSDMTSSQIAVDKGVGDDKENFSDRKENVGDPIYKKRDDSVFLVNNNGNEINEKVHVKRSKNISPFNEQDHTVNCSIERRMQKHDKYCNKSSTSATLKSRRSGLKNTYVRLKRSMSMTCINKGKHSLCNNSNDNPLHISKKNMKKDVRKDKTDIVMSSHTYKNHAIVEEQKIISVMGGKIGNRSVDVRRSTNDESSDSSDAIIRGSDAVSCGRDEISRGRNEISRGIDEISRGIDEISRGSDEISRGSDEISRGSDEISRGSDEISRGSDDDDDEAGKKAGEAEEKKLIVGEEVTVSNMDDLSEENNLEKLYMNNIVYKFIKLCDFNTSIKLKENYKYFSYVCSRYYRAPELLFGSNYYSQAIDTWSIGCVMGELILGKPLFLGDCASDQLVEIIKILGTPNDEDFLSFRSVYKNVKFPDIKPITLKKLISHNCSQESIDLLGKLLQFNPQKRIKLCNALLHNYFDDIRSLKVFNKDMHSDSNFCLPYITNCFNFTKEELLHFTVEERKILIPLEVRRIKLDEVMQYIDMTLESFDKLYPNKI</sequence>
<dbReference type="VEuPathDB" id="PlasmoDB:POWCR01_080034200"/>
<dbReference type="OrthoDB" id="63265at2759"/>
<gene>
    <name evidence="10" type="primary">PK1</name>
    <name evidence="10" type="ORF">POCGH01_05019800</name>
</gene>
<dbReference type="PROSITE" id="PS00108">
    <property type="entry name" value="PROTEIN_KINASE_ST"/>
    <property type="match status" value="1"/>
</dbReference>
<evidence type="ECO:0000313" key="10">
    <source>
        <dbReference type="EMBL" id="SCA48601.1"/>
    </source>
</evidence>
<evidence type="ECO:0000256" key="3">
    <source>
        <dbReference type="ARBA" id="ARBA00022679"/>
    </source>
</evidence>
<keyword evidence="11" id="KW-1185">Reference proteome</keyword>
<proteinExistence type="inferred from homology"/>
<keyword evidence="3 10" id="KW-0808">Transferase</keyword>
<evidence type="ECO:0000256" key="5">
    <source>
        <dbReference type="ARBA" id="ARBA00022777"/>
    </source>
</evidence>
<feature type="region of interest" description="Disordered" evidence="8">
    <location>
        <begin position="695"/>
        <end position="745"/>
    </location>
</feature>
<dbReference type="EC" id="2.7.11.1" evidence="10"/>
<evidence type="ECO:0000256" key="8">
    <source>
        <dbReference type="SAM" id="MobiDB-lite"/>
    </source>
</evidence>